<dbReference type="EMBL" id="AP028910">
    <property type="protein sequence ID" value="BES90907.1"/>
    <property type="molecule type" value="Genomic_DNA"/>
</dbReference>
<organism evidence="1 2">
    <name type="scientific">Nesidiocoris tenuis</name>
    <dbReference type="NCBI Taxonomy" id="355587"/>
    <lineage>
        <taxon>Eukaryota</taxon>
        <taxon>Metazoa</taxon>
        <taxon>Ecdysozoa</taxon>
        <taxon>Arthropoda</taxon>
        <taxon>Hexapoda</taxon>
        <taxon>Insecta</taxon>
        <taxon>Pterygota</taxon>
        <taxon>Neoptera</taxon>
        <taxon>Paraneoptera</taxon>
        <taxon>Hemiptera</taxon>
        <taxon>Heteroptera</taxon>
        <taxon>Panheteroptera</taxon>
        <taxon>Cimicomorpha</taxon>
        <taxon>Miridae</taxon>
        <taxon>Dicyphina</taxon>
        <taxon>Nesidiocoris</taxon>
    </lineage>
</organism>
<proteinExistence type="predicted"/>
<dbReference type="Proteomes" id="UP001307889">
    <property type="component" value="Chromosome 2"/>
</dbReference>
<keyword evidence="2" id="KW-1185">Reference proteome</keyword>
<gene>
    <name evidence="1" type="ORF">NTJ_03715</name>
</gene>
<name>A0ABN7AKL1_9HEMI</name>
<sequence>MASFPPRLPIVSQRFFISKTGIGSLPAIFPSPRECRTFRRHGLFPNSLIFPPNRLVASGIKGPAKSAAKTACDEAISIEPISLSDPSGLSSDRSADSSPRLPQPVMRIRLVFRGGYTAVSALADFIFLPRIDRAFGPIRKSGPDFSDLPISQSLRWWRMYPVNGSAFPLYPRLLLRSYFAASAIRLIYPHLVFQAEL</sequence>
<reference evidence="1 2" key="1">
    <citation type="submission" date="2023-09" db="EMBL/GenBank/DDBJ databases">
        <title>Nesidiocoris tenuis whole genome shotgun sequence.</title>
        <authorList>
            <person name="Shibata T."/>
            <person name="Shimoda M."/>
            <person name="Kobayashi T."/>
            <person name="Uehara T."/>
        </authorList>
    </citation>
    <scope>NUCLEOTIDE SEQUENCE [LARGE SCALE GENOMIC DNA]</scope>
    <source>
        <strain evidence="1 2">Japan</strain>
    </source>
</reference>
<accession>A0ABN7AKL1</accession>
<evidence type="ECO:0000313" key="1">
    <source>
        <dbReference type="EMBL" id="BES90907.1"/>
    </source>
</evidence>
<protein>
    <submittedName>
        <fullName evidence="1">Uncharacterized protein</fullName>
    </submittedName>
</protein>
<evidence type="ECO:0000313" key="2">
    <source>
        <dbReference type="Proteomes" id="UP001307889"/>
    </source>
</evidence>